<accession>A0A8J7WNH1</accession>
<comment type="caution">
    <text evidence="1">The sequence shown here is derived from an EMBL/GenBank/DDBJ whole genome shotgun (WGS) entry which is preliminary data.</text>
</comment>
<reference evidence="1" key="1">
    <citation type="submission" date="2021-04" db="EMBL/GenBank/DDBJ databases">
        <title>Genome based classification of Actinospica acidithermotolerans sp. nov., an actinobacterium isolated from an Indonesian hot spring.</title>
        <authorList>
            <person name="Kusuma A.B."/>
            <person name="Putra K.E."/>
            <person name="Nafisah S."/>
            <person name="Loh J."/>
            <person name="Nouioui I."/>
            <person name="Goodfellow M."/>
        </authorList>
    </citation>
    <scope>NUCLEOTIDE SEQUENCE</scope>
    <source>
        <strain evidence="1">DSM 45618</strain>
    </source>
</reference>
<organism evidence="1 2">
    <name type="scientific">Actinocrinis puniceicyclus</name>
    <dbReference type="NCBI Taxonomy" id="977794"/>
    <lineage>
        <taxon>Bacteria</taxon>
        <taxon>Bacillati</taxon>
        <taxon>Actinomycetota</taxon>
        <taxon>Actinomycetes</taxon>
        <taxon>Catenulisporales</taxon>
        <taxon>Actinospicaceae</taxon>
        <taxon>Actinocrinis</taxon>
    </lineage>
</organism>
<dbReference type="EMBL" id="JAGSXH010000093">
    <property type="protein sequence ID" value="MBS2965638.1"/>
    <property type="molecule type" value="Genomic_DNA"/>
</dbReference>
<proteinExistence type="predicted"/>
<dbReference type="AlphaFoldDB" id="A0A8J7WNH1"/>
<protein>
    <recommendedName>
        <fullName evidence="3">XRE family transcriptional regulator</fullName>
    </recommendedName>
</protein>
<dbReference type="InterPro" id="IPR011990">
    <property type="entry name" value="TPR-like_helical_dom_sf"/>
</dbReference>
<evidence type="ECO:0000313" key="2">
    <source>
        <dbReference type="Proteomes" id="UP000677913"/>
    </source>
</evidence>
<dbReference type="Gene3D" id="1.25.40.10">
    <property type="entry name" value="Tetratricopeptide repeat domain"/>
    <property type="match status" value="1"/>
</dbReference>
<keyword evidence="2" id="KW-1185">Reference proteome</keyword>
<dbReference type="Proteomes" id="UP000677913">
    <property type="component" value="Unassembled WGS sequence"/>
</dbReference>
<evidence type="ECO:0000313" key="1">
    <source>
        <dbReference type="EMBL" id="MBS2965638.1"/>
    </source>
</evidence>
<name>A0A8J7WNH1_9ACTN</name>
<sequence length="425" mass="45606">MAVPRAHRQPNHALRAVRAALHLSQSEFAALVRKAGDDLGEPNNCTKRLVQCWESGAFTTCRPHYRRALQAATRTPYGRLGFKDEWSLPASESASRGGYNGSPEANPSGHFRFALSAPAQASAATVAVVQTTVVQLFDLEQHTPARVLLPTVRGQFDDLAGLLRGAEGSELRERLIAHAGQAATLAGWLALDCGDATGAHGYWDAAMAAARATANGPLLACVLTHMSYAAMERGNYNAAWQLVHTATEHAGEEPRAQAWMNARAAQAVARLGDVCSAEASLKLVQEWALDIGPMPAPNDETPPWLRFVDRAYLWALTADVNTRIGNHDGALEAATKAVALLSSNQTKTRAIILAEAAYAFAYLTGTERAMQLATDAVELADALEVTAAKRRLHQLVRLLPQPLDRTGRELARLVTGVSGTTQRSG</sequence>
<gene>
    <name evidence="1" type="ORF">KGA66_21485</name>
</gene>
<evidence type="ECO:0008006" key="3">
    <source>
        <dbReference type="Google" id="ProtNLM"/>
    </source>
</evidence>
<dbReference type="RefSeq" id="WP_211469993.1">
    <property type="nucleotide sequence ID" value="NZ_JAGSXH010000093.1"/>
</dbReference>